<dbReference type="SMART" id="SM00382">
    <property type="entry name" value="AAA"/>
    <property type="match status" value="1"/>
</dbReference>
<dbReference type="STRING" id="587909.SAMN05421810_10386"/>
<dbReference type="Pfam" id="PF12399">
    <property type="entry name" value="BCA_ABC_TP_C"/>
    <property type="match status" value="1"/>
</dbReference>
<dbReference type="CDD" id="cd03219">
    <property type="entry name" value="ABC_Mj1267_LivG_branched"/>
    <property type="match status" value="1"/>
</dbReference>
<evidence type="ECO:0000256" key="3">
    <source>
        <dbReference type="ARBA" id="ARBA00022840"/>
    </source>
</evidence>
<keyword evidence="3 5" id="KW-0067">ATP-binding</keyword>
<dbReference type="RefSeq" id="WP_092530339.1">
    <property type="nucleotide sequence ID" value="NZ_FOWW01000003.1"/>
</dbReference>
<dbReference type="AlphaFoldDB" id="A0A1I5SBP0"/>
<dbReference type="PROSITE" id="PS50893">
    <property type="entry name" value="ABC_TRANSPORTER_2"/>
    <property type="match status" value="1"/>
</dbReference>
<evidence type="ECO:0000256" key="1">
    <source>
        <dbReference type="ARBA" id="ARBA00022448"/>
    </source>
</evidence>
<reference evidence="6" key="1">
    <citation type="submission" date="2016-10" db="EMBL/GenBank/DDBJ databases">
        <authorList>
            <person name="Varghese N."/>
            <person name="Submissions S."/>
        </authorList>
    </citation>
    <scope>NUCLEOTIDE SEQUENCE [LARGE SCALE GENOMIC DNA]</scope>
    <source>
        <strain evidence="6">CGMCC 4.5579</strain>
    </source>
</reference>
<gene>
    <name evidence="5" type="ORF">SAMN05421810_10386</name>
</gene>
<dbReference type="GO" id="GO:0016887">
    <property type="term" value="F:ATP hydrolysis activity"/>
    <property type="evidence" value="ECO:0007669"/>
    <property type="project" value="InterPro"/>
</dbReference>
<proteinExistence type="predicted"/>
<keyword evidence="1" id="KW-0813">Transport</keyword>
<dbReference type="GO" id="GO:0005524">
    <property type="term" value="F:ATP binding"/>
    <property type="evidence" value="ECO:0007669"/>
    <property type="project" value="UniProtKB-KW"/>
</dbReference>
<accession>A0A1I5SBP0</accession>
<dbReference type="InterPro" id="IPR051120">
    <property type="entry name" value="ABC_AA/LPS_Transport"/>
</dbReference>
<dbReference type="SUPFAM" id="SSF52540">
    <property type="entry name" value="P-loop containing nucleoside triphosphate hydrolases"/>
    <property type="match status" value="1"/>
</dbReference>
<dbReference type="Proteomes" id="UP000198727">
    <property type="component" value="Unassembled WGS sequence"/>
</dbReference>
<protein>
    <submittedName>
        <fullName evidence="5">Branched-chain amino acid transport system ATP-binding protein</fullName>
    </submittedName>
</protein>
<dbReference type="Pfam" id="PF00005">
    <property type="entry name" value="ABC_tran"/>
    <property type="match status" value="1"/>
</dbReference>
<dbReference type="PANTHER" id="PTHR45772:SF1">
    <property type="entry name" value="ABC TRANSPORTER ATP-BINDING PROTEIN"/>
    <property type="match status" value="1"/>
</dbReference>
<dbReference type="InterPro" id="IPR003439">
    <property type="entry name" value="ABC_transporter-like_ATP-bd"/>
</dbReference>
<dbReference type="InterPro" id="IPR003593">
    <property type="entry name" value="AAA+_ATPase"/>
</dbReference>
<evidence type="ECO:0000313" key="5">
    <source>
        <dbReference type="EMBL" id="SFP68208.1"/>
    </source>
</evidence>
<organism evidence="5 6">
    <name type="scientific">Amycolatopsis arida</name>
    <dbReference type="NCBI Taxonomy" id="587909"/>
    <lineage>
        <taxon>Bacteria</taxon>
        <taxon>Bacillati</taxon>
        <taxon>Actinomycetota</taxon>
        <taxon>Actinomycetes</taxon>
        <taxon>Pseudonocardiales</taxon>
        <taxon>Pseudonocardiaceae</taxon>
        <taxon>Amycolatopsis</taxon>
    </lineage>
</organism>
<keyword evidence="6" id="KW-1185">Reference proteome</keyword>
<dbReference type="EMBL" id="FOWW01000003">
    <property type="protein sequence ID" value="SFP68208.1"/>
    <property type="molecule type" value="Genomic_DNA"/>
</dbReference>
<dbReference type="Gene3D" id="3.40.50.300">
    <property type="entry name" value="P-loop containing nucleotide triphosphate hydrolases"/>
    <property type="match status" value="1"/>
</dbReference>
<dbReference type="OrthoDB" id="8724465at2"/>
<sequence length="278" mass="29423">MTAATRTETRTDVPELRVENVTLRFGGLAALDDVSFTVRPGSLHALIGPNGAGKSSCFNVISGVYRATAGRVLLGDRDITGVRPHKLAALGVGRAFQNTALSPRSTVLDNVMLGRYSLTRGGFLACGARMPWVTRQERRHAARAAEICEFLGIGAVLHTPVGALPYGAAKRVDIARALAVEPTLLLLDEPAAGMNATETAELAGTIREIREELGISILLVEHDMGLVMAIADRVTVLDFGRRIADGTPAEVQADPEVVKAYLGTGSDEDTVDGLEDPA</sequence>
<evidence type="ECO:0000256" key="2">
    <source>
        <dbReference type="ARBA" id="ARBA00022741"/>
    </source>
</evidence>
<feature type="domain" description="ABC transporter" evidence="4">
    <location>
        <begin position="16"/>
        <end position="264"/>
    </location>
</feature>
<dbReference type="FunFam" id="3.40.50.300:FF:000421">
    <property type="entry name" value="Branched-chain amino acid ABC transporter ATP-binding protein"/>
    <property type="match status" value="1"/>
</dbReference>
<evidence type="ECO:0000259" key="4">
    <source>
        <dbReference type="PROSITE" id="PS50893"/>
    </source>
</evidence>
<dbReference type="GO" id="GO:0005886">
    <property type="term" value="C:plasma membrane"/>
    <property type="evidence" value="ECO:0007669"/>
    <property type="project" value="TreeGrafter"/>
</dbReference>
<name>A0A1I5SBP0_9PSEU</name>
<dbReference type="PANTHER" id="PTHR45772">
    <property type="entry name" value="CONSERVED COMPONENT OF ABC TRANSPORTER FOR NATURAL AMINO ACIDS-RELATED"/>
    <property type="match status" value="1"/>
</dbReference>
<evidence type="ECO:0000313" key="6">
    <source>
        <dbReference type="Proteomes" id="UP000198727"/>
    </source>
</evidence>
<keyword evidence="2" id="KW-0547">Nucleotide-binding</keyword>
<dbReference type="InterPro" id="IPR032823">
    <property type="entry name" value="BCA_ABC_TP_C"/>
</dbReference>
<dbReference type="InterPro" id="IPR027417">
    <property type="entry name" value="P-loop_NTPase"/>
</dbReference>